<dbReference type="Proteomes" id="UP000625711">
    <property type="component" value="Unassembled WGS sequence"/>
</dbReference>
<proteinExistence type="predicted"/>
<evidence type="ECO:0000313" key="2">
    <source>
        <dbReference type="Proteomes" id="UP000625711"/>
    </source>
</evidence>
<dbReference type="AlphaFoldDB" id="A0A834MD65"/>
<dbReference type="EMBL" id="JAACXV010013299">
    <property type="protein sequence ID" value="KAF7273794.1"/>
    <property type="molecule type" value="Genomic_DNA"/>
</dbReference>
<sequence>MTTDRISTTRNPKKFSNVYVIIFHRKLPRKFFRNNFDENPILRVPVIISGPKQSKRRRGRARKNTARKIDTLYLELCDIWFVNGSVYVRRRLVDDFDNLLGNDLIYTFQKILSEF</sequence>
<protein>
    <submittedName>
        <fullName evidence="1">Uncharacterized protein</fullName>
    </submittedName>
</protein>
<comment type="caution">
    <text evidence="1">The sequence shown here is derived from an EMBL/GenBank/DDBJ whole genome shotgun (WGS) entry which is preliminary data.</text>
</comment>
<evidence type="ECO:0000313" key="1">
    <source>
        <dbReference type="EMBL" id="KAF7273794.1"/>
    </source>
</evidence>
<name>A0A834MD65_RHYFE</name>
<keyword evidence="2" id="KW-1185">Reference proteome</keyword>
<accession>A0A834MD65</accession>
<gene>
    <name evidence="1" type="ORF">GWI33_013512</name>
</gene>
<organism evidence="1 2">
    <name type="scientific">Rhynchophorus ferrugineus</name>
    <name type="common">Red palm weevil</name>
    <name type="synonym">Curculio ferrugineus</name>
    <dbReference type="NCBI Taxonomy" id="354439"/>
    <lineage>
        <taxon>Eukaryota</taxon>
        <taxon>Metazoa</taxon>
        <taxon>Ecdysozoa</taxon>
        <taxon>Arthropoda</taxon>
        <taxon>Hexapoda</taxon>
        <taxon>Insecta</taxon>
        <taxon>Pterygota</taxon>
        <taxon>Neoptera</taxon>
        <taxon>Endopterygota</taxon>
        <taxon>Coleoptera</taxon>
        <taxon>Polyphaga</taxon>
        <taxon>Cucujiformia</taxon>
        <taxon>Curculionidae</taxon>
        <taxon>Dryophthorinae</taxon>
        <taxon>Rhynchophorus</taxon>
    </lineage>
</organism>
<reference evidence="1" key="1">
    <citation type="submission" date="2020-08" db="EMBL/GenBank/DDBJ databases">
        <title>Genome sequencing and assembly of the red palm weevil Rhynchophorus ferrugineus.</title>
        <authorList>
            <person name="Dias G.B."/>
            <person name="Bergman C.M."/>
            <person name="Manee M."/>
        </authorList>
    </citation>
    <scope>NUCLEOTIDE SEQUENCE</scope>
    <source>
        <strain evidence="1">AA-2017</strain>
        <tissue evidence="1">Whole larva</tissue>
    </source>
</reference>